<proteinExistence type="predicted"/>
<gene>
    <name evidence="1" type="ORF">E2C01_069416</name>
</gene>
<evidence type="ECO:0000313" key="2">
    <source>
        <dbReference type="Proteomes" id="UP000324222"/>
    </source>
</evidence>
<comment type="caution">
    <text evidence="1">The sequence shown here is derived from an EMBL/GenBank/DDBJ whole genome shotgun (WGS) entry which is preliminary data.</text>
</comment>
<dbReference type="EMBL" id="VSRR010040221">
    <property type="protein sequence ID" value="MPC75032.1"/>
    <property type="molecule type" value="Genomic_DNA"/>
</dbReference>
<keyword evidence="2" id="KW-1185">Reference proteome</keyword>
<reference evidence="1 2" key="1">
    <citation type="submission" date="2019-05" db="EMBL/GenBank/DDBJ databases">
        <title>Another draft genome of Portunus trituberculatus and its Hox gene families provides insights of decapod evolution.</title>
        <authorList>
            <person name="Jeong J.-H."/>
            <person name="Song I."/>
            <person name="Kim S."/>
            <person name="Choi T."/>
            <person name="Kim D."/>
            <person name="Ryu S."/>
            <person name="Kim W."/>
        </authorList>
    </citation>
    <scope>NUCLEOTIDE SEQUENCE [LARGE SCALE GENOMIC DNA]</scope>
    <source>
        <tissue evidence="1">Muscle</tissue>
    </source>
</reference>
<accession>A0A5B7HUG8</accession>
<dbReference type="Proteomes" id="UP000324222">
    <property type="component" value="Unassembled WGS sequence"/>
</dbReference>
<name>A0A5B7HUG8_PORTR</name>
<protein>
    <submittedName>
        <fullName evidence="1">Uncharacterized protein</fullName>
    </submittedName>
</protein>
<organism evidence="1 2">
    <name type="scientific">Portunus trituberculatus</name>
    <name type="common">Swimming crab</name>
    <name type="synonym">Neptunus trituberculatus</name>
    <dbReference type="NCBI Taxonomy" id="210409"/>
    <lineage>
        <taxon>Eukaryota</taxon>
        <taxon>Metazoa</taxon>
        <taxon>Ecdysozoa</taxon>
        <taxon>Arthropoda</taxon>
        <taxon>Crustacea</taxon>
        <taxon>Multicrustacea</taxon>
        <taxon>Malacostraca</taxon>
        <taxon>Eumalacostraca</taxon>
        <taxon>Eucarida</taxon>
        <taxon>Decapoda</taxon>
        <taxon>Pleocyemata</taxon>
        <taxon>Brachyura</taxon>
        <taxon>Eubrachyura</taxon>
        <taxon>Portunoidea</taxon>
        <taxon>Portunidae</taxon>
        <taxon>Portuninae</taxon>
        <taxon>Portunus</taxon>
    </lineage>
</organism>
<sequence length="63" mass="7415">MGVRLSQDQLRGHTLRHYITECPHIAKFRPQGQHDLYSLIDLLLDSATLRDILREYPQFAPRL</sequence>
<dbReference type="AlphaFoldDB" id="A0A5B7HUG8"/>
<evidence type="ECO:0000313" key="1">
    <source>
        <dbReference type="EMBL" id="MPC75032.1"/>
    </source>
</evidence>